<keyword evidence="4" id="KW-1185">Reference proteome</keyword>
<sequence>MEHKGMRGRLLAYGGLLAVLFIAKLSPQLNLLPPLYMIAPLFLIPEEKLGFRNYGKGALYGSLFLPLLLIAPPELSCPGWILNQLGISISEEVFFRGFMMGSLGNLKTSFLFSLAHLIHFPTLNSLLVFFPSLIFGYAYIKSGSILTPILLHFTANLFYHSLVKEFPELYHILQRQLTGS</sequence>
<keyword evidence="1" id="KW-0812">Transmembrane</keyword>
<keyword evidence="1" id="KW-1133">Transmembrane helix</keyword>
<gene>
    <name evidence="3" type="ORF">BCF55_1354</name>
</gene>
<name>A0A497XV77_9AQUI</name>
<proteinExistence type="predicted"/>
<dbReference type="AlphaFoldDB" id="A0A497XV77"/>
<protein>
    <recommendedName>
        <fullName evidence="2">CAAX prenyl protease 2/Lysostaphin resistance protein A-like domain-containing protein</fullName>
    </recommendedName>
</protein>
<dbReference type="Proteomes" id="UP000267841">
    <property type="component" value="Unassembled WGS sequence"/>
</dbReference>
<accession>A0A497XV77</accession>
<evidence type="ECO:0000256" key="1">
    <source>
        <dbReference type="SAM" id="Phobius"/>
    </source>
</evidence>
<dbReference type="GO" id="GO:0004175">
    <property type="term" value="F:endopeptidase activity"/>
    <property type="evidence" value="ECO:0007669"/>
    <property type="project" value="UniProtKB-ARBA"/>
</dbReference>
<feature type="domain" description="CAAX prenyl protease 2/Lysostaphin resistance protein A-like" evidence="2">
    <location>
        <begin position="77"/>
        <end position="158"/>
    </location>
</feature>
<evidence type="ECO:0000313" key="3">
    <source>
        <dbReference type="EMBL" id="RLJ71062.1"/>
    </source>
</evidence>
<comment type="caution">
    <text evidence="3">The sequence shown here is derived from an EMBL/GenBank/DDBJ whole genome shotgun (WGS) entry which is preliminary data.</text>
</comment>
<evidence type="ECO:0000313" key="4">
    <source>
        <dbReference type="Proteomes" id="UP000267841"/>
    </source>
</evidence>
<dbReference type="Pfam" id="PF02517">
    <property type="entry name" value="Rce1-like"/>
    <property type="match status" value="1"/>
</dbReference>
<dbReference type="InterPro" id="IPR003675">
    <property type="entry name" value="Rce1/LyrA-like_dom"/>
</dbReference>
<feature type="transmembrane region" description="Helical" evidence="1">
    <location>
        <begin position="118"/>
        <end position="140"/>
    </location>
</feature>
<keyword evidence="1" id="KW-0472">Membrane</keyword>
<dbReference type="EMBL" id="RCCJ01000001">
    <property type="protein sequence ID" value="RLJ71062.1"/>
    <property type="molecule type" value="Genomic_DNA"/>
</dbReference>
<evidence type="ECO:0000259" key="2">
    <source>
        <dbReference type="Pfam" id="PF02517"/>
    </source>
</evidence>
<dbReference type="GO" id="GO:0080120">
    <property type="term" value="P:CAAX-box protein maturation"/>
    <property type="evidence" value="ECO:0007669"/>
    <property type="project" value="UniProtKB-ARBA"/>
</dbReference>
<reference evidence="3 4" key="1">
    <citation type="submission" date="2018-10" db="EMBL/GenBank/DDBJ databases">
        <title>Genomic Encyclopedia of Archaeal and Bacterial Type Strains, Phase II (KMG-II): from individual species to whole genera.</title>
        <authorList>
            <person name="Goeker M."/>
        </authorList>
    </citation>
    <scope>NUCLEOTIDE SEQUENCE [LARGE SCALE GENOMIC DNA]</scope>
    <source>
        <strain evidence="3 4">DSM 16510</strain>
    </source>
</reference>
<organism evidence="3 4">
    <name type="scientific">Hydrogenivirga caldilitoris</name>
    <dbReference type="NCBI Taxonomy" id="246264"/>
    <lineage>
        <taxon>Bacteria</taxon>
        <taxon>Pseudomonadati</taxon>
        <taxon>Aquificota</taxon>
        <taxon>Aquificia</taxon>
        <taxon>Aquificales</taxon>
        <taxon>Aquificaceae</taxon>
        <taxon>Hydrogenivirga</taxon>
    </lineage>
</organism>